<evidence type="ECO:0000313" key="6">
    <source>
        <dbReference type="EMBL" id="MDQ2069415.1"/>
    </source>
</evidence>
<feature type="compositionally biased region" description="Polar residues" evidence="4">
    <location>
        <begin position="336"/>
        <end position="346"/>
    </location>
</feature>
<proteinExistence type="predicted"/>
<keyword evidence="2 3" id="KW-0807">Transducer</keyword>
<evidence type="ECO:0000256" key="2">
    <source>
        <dbReference type="ARBA" id="ARBA00023224"/>
    </source>
</evidence>
<dbReference type="PROSITE" id="PS50111">
    <property type="entry name" value="CHEMOTAXIS_TRANSDUC_2"/>
    <property type="match status" value="1"/>
</dbReference>
<evidence type="ECO:0000256" key="3">
    <source>
        <dbReference type="PROSITE-ProRule" id="PRU00284"/>
    </source>
</evidence>
<dbReference type="Pfam" id="PF00015">
    <property type="entry name" value="MCPsignal"/>
    <property type="match status" value="1"/>
</dbReference>
<organism evidence="6 7">
    <name type="scientific">Natronospira bacteriovora</name>
    <dbReference type="NCBI Taxonomy" id="3069753"/>
    <lineage>
        <taxon>Bacteria</taxon>
        <taxon>Pseudomonadati</taxon>
        <taxon>Pseudomonadota</taxon>
        <taxon>Gammaproteobacteria</taxon>
        <taxon>Natronospirales</taxon>
        <taxon>Natronospiraceae</taxon>
        <taxon>Natronospira</taxon>
    </lineage>
</organism>
<dbReference type="InterPro" id="IPR004089">
    <property type="entry name" value="MCPsignal_dom"/>
</dbReference>
<evidence type="ECO:0000256" key="4">
    <source>
        <dbReference type="SAM" id="MobiDB-lite"/>
    </source>
</evidence>
<sequence length="363" mass="40068">MSLFTPASTGLLGKLGISGPGERGNLKDVIRRTLGSVQPAYPILRGHLQRVQAETDSAATGMIQRLQAMDDESRRFLTFVEESEAETETLGEGNVALRASKDKAVSDIASYIERRSAQLQLERERAEQMLGRADKLMESVQMIRDIAVKTNLVALNAAIEAARAGRAGREFAVVADEVRALAMKSQEAARFVEQEIPAVTAIIKDQSAAKLQGESDEVVEAEESVLRRIRTELEVMAEERERVMSHHEAVMAHLRGTSRRLAEQSMEALAGVQFQDITRQQLEQVQSALHAIEMHERRICDSLEPGEGDSNAIESFDVDALASHYVMDSQRDTHVQHTGTSGSEASLDQRRTSRDDSATVELF</sequence>
<dbReference type="SUPFAM" id="SSF58104">
    <property type="entry name" value="Methyl-accepting chemotaxis protein (MCP) signaling domain"/>
    <property type="match status" value="1"/>
</dbReference>
<evidence type="ECO:0000256" key="1">
    <source>
        <dbReference type="ARBA" id="ARBA00004370"/>
    </source>
</evidence>
<evidence type="ECO:0000313" key="7">
    <source>
        <dbReference type="Proteomes" id="UP001239019"/>
    </source>
</evidence>
<reference evidence="6 7" key="1">
    <citation type="submission" date="2023-08" db="EMBL/GenBank/DDBJ databases">
        <title>Whole-genome sequencing of halo(alkali)philic microorganisms from hypersaline lakes.</title>
        <authorList>
            <person name="Sorokin D.Y."/>
            <person name="Abbas B."/>
            <person name="Merkel A.Y."/>
        </authorList>
    </citation>
    <scope>NUCLEOTIDE SEQUENCE [LARGE SCALE GENOMIC DNA]</scope>
    <source>
        <strain evidence="6 7">AB-CW4</strain>
    </source>
</reference>
<feature type="region of interest" description="Disordered" evidence="4">
    <location>
        <begin position="332"/>
        <end position="363"/>
    </location>
</feature>
<gene>
    <name evidence="6" type="ORF">RBH19_05995</name>
</gene>
<name>A0ABU0W7H6_9GAMM</name>
<dbReference type="PANTHER" id="PTHR32089:SF112">
    <property type="entry name" value="LYSOZYME-LIKE PROTEIN-RELATED"/>
    <property type="match status" value="1"/>
</dbReference>
<comment type="subcellular location">
    <subcellularLocation>
        <location evidence="1">Membrane</location>
    </subcellularLocation>
</comment>
<protein>
    <submittedName>
        <fullName evidence="6">Methyl-accepting chemotaxis protein</fullName>
    </submittedName>
</protein>
<dbReference type="EMBL" id="JAVDDT010000003">
    <property type="protein sequence ID" value="MDQ2069415.1"/>
    <property type="molecule type" value="Genomic_DNA"/>
</dbReference>
<dbReference type="RefSeq" id="WP_306727916.1">
    <property type="nucleotide sequence ID" value="NZ_JAVDDT010000003.1"/>
</dbReference>
<dbReference type="SMART" id="SM00283">
    <property type="entry name" value="MA"/>
    <property type="match status" value="1"/>
</dbReference>
<feature type="domain" description="Methyl-accepting transducer" evidence="5">
    <location>
        <begin position="33"/>
        <end position="199"/>
    </location>
</feature>
<dbReference type="PANTHER" id="PTHR32089">
    <property type="entry name" value="METHYL-ACCEPTING CHEMOTAXIS PROTEIN MCPB"/>
    <property type="match status" value="1"/>
</dbReference>
<comment type="caution">
    <text evidence="6">The sequence shown here is derived from an EMBL/GenBank/DDBJ whole genome shotgun (WGS) entry which is preliminary data.</text>
</comment>
<keyword evidence="7" id="KW-1185">Reference proteome</keyword>
<evidence type="ECO:0000259" key="5">
    <source>
        <dbReference type="PROSITE" id="PS50111"/>
    </source>
</evidence>
<dbReference type="Gene3D" id="1.10.287.950">
    <property type="entry name" value="Methyl-accepting chemotaxis protein"/>
    <property type="match status" value="1"/>
</dbReference>
<accession>A0ABU0W7H6</accession>
<feature type="compositionally biased region" description="Basic and acidic residues" evidence="4">
    <location>
        <begin position="347"/>
        <end position="357"/>
    </location>
</feature>
<dbReference type="Proteomes" id="UP001239019">
    <property type="component" value="Unassembled WGS sequence"/>
</dbReference>